<gene>
    <name evidence="3" type="ORF">JOC58_001777</name>
</gene>
<dbReference type="SUPFAM" id="SSF46785">
    <property type="entry name" value="Winged helix' DNA-binding domain"/>
    <property type="match status" value="1"/>
</dbReference>
<evidence type="ECO:0000313" key="4">
    <source>
        <dbReference type="Proteomes" id="UP001185028"/>
    </source>
</evidence>
<dbReference type="Proteomes" id="UP001185028">
    <property type="component" value="Unassembled WGS sequence"/>
</dbReference>
<evidence type="ECO:0000259" key="2">
    <source>
        <dbReference type="PROSITE" id="PS50995"/>
    </source>
</evidence>
<evidence type="ECO:0000313" key="3">
    <source>
        <dbReference type="EMBL" id="MDR6243884.1"/>
    </source>
</evidence>
<keyword evidence="4" id="KW-1185">Reference proteome</keyword>
<feature type="domain" description="HTH marR-type" evidence="2">
    <location>
        <begin position="3"/>
        <end position="138"/>
    </location>
</feature>
<reference evidence="3 4" key="1">
    <citation type="submission" date="2023-07" db="EMBL/GenBank/DDBJ databases">
        <title>Genomic Encyclopedia of Type Strains, Phase IV (KMG-IV): sequencing the most valuable type-strain genomes for metagenomic binning, comparative biology and taxonomic classification.</title>
        <authorList>
            <person name="Goeker M."/>
        </authorList>
    </citation>
    <scope>NUCLEOTIDE SEQUENCE [LARGE SCALE GENOMIC DNA]</scope>
    <source>
        <strain evidence="3 4">DSM 22170</strain>
    </source>
</reference>
<dbReference type="PANTHER" id="PTHR33164">
    <property type="entry name" value="TRANSCRIPTIONAL REGULATOR, MARR FAMILY"/>
    <property type="match status" value="1"/>
</dbReference>
<dbReference type="EMBL" id="JAVDQH010000006">
    <property type="protein sequence ID" value="MDR6243884.1"/>
    <property type="molecule type" value="Genomic_DNA"/>
</dbReference>
<protein>
    <submittedName>
        <fullName evidence="3">DNA-binding MarR family transcriptional regulator</fullName>
    </submittedName>
</protein>
<dbReference type="SMART" id="SM00347">
    <property type="entry name" value="HTH_MARR"/>
    <property type="match status" value="1"/>
</dbReference>
<dbReference type="PRINTS" id="PR00598">
    <property type="entry name" value="HTHMARR"/>
</dbReference>
<dbReference type="PROSITE" id="PS50995">
    <property type="entry name" value="HTH_MARR_2"/>
    <property type="match status" value="1"/>
</dbReference>
<dbReference type="InterPro" id="IPR000835">
    <property type="entry name" value="HTH_MarR-typ"/>
</dbReference>
<dbReference type="InterPro" id="IPR036388">
    <property type="entry name" value="WH-like_DNA-bd_sf"/>
</dbReference>
<dbReference type="PANTHER" id="PTHR33164:SF43">
    <property type="entry name" value="HTH-TYPE TRANSCRIPTIONAL REPRESSOR YETL"/>
    <property type="match status" value="1"/>
</dbReference>
<dbReference type="InterPro" id="IPR039422">
    <property type="entry name" value="MarR/SlyA-like"/>
</dbReference>
<comment type="caution">
    <text evidence="3">The sequence shown here is derived from an EMBL/GenBank/DDBJ whole genome shotgun (WGS) entry which is preliminary data.</text>
</comment>
<organism evidence="3 4">
    <name type="scientific">Paenibacillus hunanensis</name>
    <dbReference type="NCBI Taxonomy" id="539262"/>
    <lineage>
        <taxon>Bacteria</taxon>
        <taxon>Bacillati</taxon>
        <taxon>Bacillota</taxon>
        <taxon>Bacilli</taxon>
        <taxon>Bacillales</taxon>
        <taxon>Paenibacillaceae</taxon>
        <taxon>Paenibacillus</taxon>
    </lineage>
</organism>
<dbReference type="GO" id="GO:0003677">
    <property type="term" value="F:DNA binding"/>
    <property type="evidence" value="ECO:0007669"/>
    <property type="project" value="UniProtKB-KW"/>
</dbReference>
<keyword evidence="1 3" id="KW-0238">DNA-binding</keyword>
<name>A0ABU1IX96_9BACL</name>
<dbReference type="InterPro" id="IPR036390">
    <property type="entry name" value="WH_DNA-bd_sf"/>
</dbReference>
<dbReference type="Gene3D" id="1.10.10.10">
    <property type="entry name" value="Winged helix-like DNA-binding domain superfamily/Winged helix DNA-binding domain"/>
    <property type="match status" value="1"/>
</dbReference>
<accession>A0ABU1IX96</accession>
<evidence type="ECO:0000256" key="1">
    <source>
        <dbReference type="ARBA" id="ARBA00023125"/>
    </source>
</evidence>
<proteinExistence type="predicted"/>
<dbReference type="Pfam" id="PF01047">
    <property type="entry name" value="MarR"/>
    <property type="match status" value="1"/>
</dbReference>
<sequence length="142" mass="16221">MQDSSLFQQLIQFVTSVHQATADMTSDIQHDAITPVQYKILEYLAVSPPQTPSSISVCMHMSLPNTSRELRKLSEKGLCEKTADPADGRKQVIHLTAEGKQLMEQIFSQIEVRFRERTQHLNPTELEQVEQALQVLQKHVFF</sequence>
<dbReference type="RefSeq" id="WP_188775963.1">
    <property type="nucleotide sequence ID" value="NZ_BMMB01000005.1"/>
</dbReference>